<evidence type="ECO:0008006" key="4">
    <source>
        <dbReference type="Google" id="ProtNLM"/>
    </source>
</evidence>
<gene>
    <name evidence="2" type="ORF">MM213_18700</name>
</gene>
<reference evidence="2" key="1">
    <citation type="submission" date="2022-03" db="EMBL/GenBank/DDBJ databases">
        <title>De novo assembled genomes of Belliella spp. (Cyclobacteriaceae) strains.</title>
        <authorList>
            <person name="Szabo A."/>
            <person name="Korponai K."/>
            <person name="Felfoldi T."/>
        </authorList>
    </citation>
    <scope>NUCLEOTIDE SEQUENCE</scope>
    <source>
        <strain evidence="2">DSM 111903</strain>
    </source>
</reference>
<feature type="transmembrane region" description="Helical" evidence="1">
    <location>
        <begin position="154"/>
        <end position="178"/>
    </location>
</feature>
<evidence type="ECO:0000313" key="2">
    <source>
        <dbReference type="EMBL" id="MCH7415538.1"/>
    </source>
</evidence>
<sequence length="510" mass="59189">MNSYICKGQVDSLSTSEIEEILILESNIQGLLFQLSVEVKQYELFEIENEGFFKNNNFWLSDTIQTYNDALVLKSILEERYNLKFHVKYIIFDKEVDREAVDSYLNNLIRNEIFIPMTNGASEVSDGELIILGSKVDFKPFHKLKLKLLQDIKVIILISILVLFLLSSIILVVIMIFIKSRNKQRNELSKKFKELTYEPISIILFDKSLEEIESYSKAEIESYLPKNYLSKPLFKMVLIQEIISLNKNMKGEFKLKLKLFYRKLDLHLFSINRLKSKSWDVVTSAIVEINEMDLKEALPEIEKLVNHKNFHIRSSAVATQLNLSLDKNLNVLANQTYPLSAWQQMIYLRIIKYLSSKDVVKIIYLMESENPSVRIFGIKLVRYLGRMDRIAKLAEMYPAASEEEKIEILKGFNSLGAQTELDHVHQSLFSNKERLCLQAIKTLKNIGDEKSELLLQERLKSVDSFVLQKEILSALVKLNKDSFDQFVMDESNETFIAIQNHLQDPLLSDV</sequence>
<dbReference type="SUPFAM" id="SSF48371">
    <property type="entry name" value="ARM repeat"/>
    <property type="match status" value="1"/>
</dbReference>
<comment type="caution">
    <text evidence="2">The sequence shown here is derived from an EMBL/GenBank/DDBJ whole genome shotgun (WGS) entry which is preliminary data.</text>
</comment>
<accession>A0ABS9VI46</accession>
<dbReference type="RefSeq" id="WP_241414418.1">
    <property type="nucleotide sequence ID" value="NZ_JAKZGO010000024.1"/>
</dbReference>
<name>A0ABS9VI46_9BACT</name>
<keyword evidence="3" id="KW-1185">Reference proteome</keyword>
<dbReference type="Proteomes" id="UP001165430">
    <property type="component" value="Unassembled WGS sequence"/>
</dbReference>
<dbReference type="InterPro" id="IPR011989">
    <property type="entry name" value="ARM-like"/>
</dbReference>
<protein>
    <recommendedName>
        <fullName evidence="4">HEAT repeat domain-containing protein</fullName>
    </recommendedName>
</protein>
<evidence type="ECO:0000256" key="1">
    <source>
        <dbReference type="SAM" id="Phobius"/>
    </source>
</evidence>
<keyword evidence="1" id="KW-1133">Transmembrane helix</keyword>
<evidence type="ECO:0000313" key="3">
    <source>
        <dbReference type="Proteomes" id="UP001165430"/>
    </source>
</evidence>
<keyword evidence="1" id="KW-0472">Membrane</keyword>
<dbReference type="EMBL" id="JAKZGO010000024">
    <property type="protein sequence ID" value="MCH7415538.1"/>
    <property type="molecule type" value="Genomic_DNA"/>
</dbReference>
<proteinExistence type="predicted"/>
<keyword evidence="1" id="KW-0812">Transmembrane</keyword>
<dbReference type="Gene3D" id="1.25.10.10">
    <property type="entry name" value="Leucine-rich Repeat Variant"/>
    <property type="match status" value="1"/>
</dbReference>
<organism evidence="2 3">
    <name type="scientific">Belliella alkalica</name>
    <dbReference type="NCBI Taxonomy" id="1730871"/>
    <lineage>
        <taxon>Bacteria</taxon>
        <taxon>Pseudomonadati</taxon>
        <taxon>Bacteroidota</taxon>
        <taxon>Cytophagia</taxon>
        <taxon>Cytophagales</taxon>
        <taxon>Cyclobacteriaceae</taxon>
        <taxon>Belliella</taxon>
    </lineage>
</organism>
<dbReference type="InterPro" id="IPR016024">
    <property type="entry name" value="ARM-type_fold"/>
</dbReference>